<dbReference type="EMBL" id="VXIS01000058">
    <property type="protein sequence ID" value="KAA8909390.1"/>
    <property type="molecule type" value="Genomic_DNA"/>
</dbReference>
<keyword evidence="2" id="KW-1185">Reference proteome</keyword>
<evidence type="ECO:0000313" key="1">
    <source>
        <dbReference type="EMBL" id="KAA8909390.1"/>
    </source>
</evidence>
<name>A0A5J5F123_9PEZI</name>
<evidence type="ECO:0000313" key="2">
    <source>
        <dbReference type="Proteomes" id="UP000326924"/>
    </source>
</evidence>
<proteinExistence type="predicted"/>
<comment type="caution">
    <text evidence="1">The sequence shown here is derived from an EMBL/GenBank/DDBJ whole genome shotgun (WGS) entry which is preliminary data.</text>
</comment>
<sequence>MRNELHGHTEPGDTITSFSASLDHLQVFFLFFVFSSVRRDEVVQFWQGGERDISMRCVFSQPLQASAATCACGRAGAGGKPSCVSFSWLQSASRKCRSSSRETGITYSRSYKVLDRLPRGWGAKTTCIACAPFAVRFHAYAYQTHHFSPSERSQVDRKVETRSVEYTTQPPPPPLQHNVGTWVVVRMRCNTISTQLKTKNVVICRAAALKGDMNTLIGNMYDSSIPRRSSLIADGDNLWWSCCGFGSARHPHSR</sequence>
<reference evidence="1 2" key="1">
    <citation type="submission" date="2019-09" db="EMBL/GenBank/DDBJ databases">
        <title>Draft genome of the ectomycorrhizal ascomycete Sphaerosporella brunnea.</title>
        <authorList>
            <consortium name="DOE Joint Genome Institute"/>
            <person name="Benucci G.M."/>
            <person name="Marozzi G."/>
            <person name="Antonielli L."/>
            <person name="Sanchez S."/>
            <person name="Marco P."/>
            <person name="Wang X."/>
            <person name="Falini L.B."/>
            <person name="Barry K."/>
            <person name="Haridas S."/>
            <person name="Lipzen A."/>
            <person name="Labutti K."/>
            <person name="Grigoriev I.V."/>
            <person name="Murat C."/>
            <person name="Martin F."/>
            <person name="Albertini E."/>
            <person name="Donnini D."/>
            <person name="Bonito G."/>
        </authorList>
    </citation>
    <scope>NUCLEOTIDE SEQUENCE [LARGE SCALE GENOMIC DNA]</scope>
    <source>
        <strain evidence="1 2">Sb_GMNB300</strain>
    </source>
</reference>
<organism evidence="1 2">
    <name type="scientific">Sphaerosporella brunnea</name>
    <dbReference type="NCBI Taxonomy" id="1250544"/>
    <lineage>
        <taxon>Eukaryota</taxon>
        <taxon>Fungi</taxon>
        <taxon>Dikarya</taxon>
        <taxon>Ascomycota</taxon>
        <taxon>Pezizomycotina</taxon>
        <taxon>Pezizomycetes</taxon>
        <taxon>Pezizales</taxon>
        <taxon>Pyronemataceae</taxon>
        <taxon>Sphaerosporella</taxon>
    </lineage>
</organism>
<dbReference type="AlphaFoldDB" id="A0A5J5F123"/>
<dbReference type="InParanoid" id="A0A5J5F123"/>
<gene>
    <name evidence="1" type="ORF">FN846DRAFT_615582</name>
</gene>
<dbReference type="Proteomes" id="UP000326924">
    <property type="component" value="Unassembled WGS sequence"/>
</dbReference>
<accession>A0A5J5F123</accession>
<protein>
    <submittedName>
        <fullName evidence="1">Uncharacterized protein</fullName>
    </submittedName>
</protein>